<accession>A0AA95BVG8</accession>
<evidence type="ECO:0000313" key="3">
    <source>
        <dbReference type="Proteomes" id="UP001060018"/>
    </source>
</evidence>
<dbReference type="Proteomes" id="UP001060018">
    <property type="component" value="Chromosome"/>
</dbReference>
<feature type="transmembrane region" description="Helical" evidence="1">
    <location>
        <begin position="221"/>
        <end position="240"/>
    </location>
</feature>
<protein>
    <submittedName>
        <fullName evidence="2">Tryptophan-rich sensory protein</fullName>
    </submittedName>
</protein>
<proteinExistence type="predicted"/>
<dbReference type="AlphaFoldDB" id="A0AA95BVG8"/>
<feature type="transmembrane region" description="Helical" evidence="1">
    <location>
        <begin position="246"/>
        <end position="269"/>
    </location>
</feature>
<dbReference type="InterPro" id="IPR038330">
    <property type="entry name" value="TspO/MBR-related_sf"/>
</dbReference>
<keyword evidence="1" id="KW-0472">Membrane</keyword>
<evidence type="ECO:0000256" key="1">
    <source>
        <dbReference type="SAM" id="Phobius"/>
    </source>
</evidence>
<feature type="transmembrane region" description="Helical" evidence="1">
    <location>
        <begin position="160"/>
        <end position="182"/>
    </location>
</feature>
<feature type="transmembrane region" description="Helical" evidence="1">
    <location>
        <begin position="100"/>
        <end position="120"/>
    </location>
</feature>
<feature type="transmembrane region" description="Helical" evidence="1">
    <location>
        <begin position="126"/>
        <end position="148"/>
    </location>
</feature>
<reference evidence="2" key="1">
    <citation type="journal article" date="2022" name="Pest Manag. Sci.">
        <title>Glutamicibacter halophytocola-mediated host fitness of potato tuber moth on Solanaceae crops.</title>
        <authorList>
            <person name="Wang W."/>
            <person name="Xiao G."/>
            <person name="Du G."/>
            <person name="Chang L."/>
            <person name="Yang Y."/>
            <person name="Ye J."/>
            <person name="Chen B."/>
        </authorList>
    </citation>
    <scope>NUCLEOTIDE SEQUENCE</scope>
    <source>
        <strain evidence="2">S2</strain>
    </source>
</reference>
<dbReference type="EMBL" id="CP102487">
    <property type="protein sequence ID" value="UUX60358.1"/>
    <property type="molecule type" value="Genomic_DNA"/>
</dbReference>
<dbReference type="Gene3D" id="1.20.1260.100">
    <property type="entry name" value="TspO/MBR protein"/>
    <property type="match status" value="1"/>
</dbReference>
<keyword evidence="1" id="KW-0812">Transmembrane</keyword>
<organism evidence="2 3">
    <name type="scientific">Glutamicibacter halophytocola</name>
    <dbReference type="NCBI Taxonomy" id="1933880"/>
    <lineage>
        <taxon>Bacteria</taxon>
        <taxon>Bacillati</taxon>
        <taxon>Actinomycetota</taxon>
        <taxon>Actinomycetes</taxon>
        <taxon>Micrococcales</taxon>
        <taxon>Micrococcaceae</taxon>
        <taxon>Glutamicibacter</taxon>
    </lineage>
</organism>
<evidence type="ECO:0000313" key="2">
    <source>
        <dbReference type="EMBL" id="UUX60358.1"/>
    </source>
</evidence>
<feature type="transmembrane region" description="Helical" evidence="1">
    <location>
        <begin position="21"/>
        <end position="44"/>
    </location>
</feature>
<dbReference type="RefSeq" id="WP_257746214.1">
    <property type="nucleotide sequence ID" value="NZ_CP102487.1"/>
</dbReference>
<keyword evidence="1" id="KW-1133">Transmembrane helix</keyword>
<feature type="transmembrane region" description="Helical" evidence="1">
    <location>
        <begin position="64"/>
        <end position="88"/>
    </location>
</feature>
<feature type="transmembrane region" description="Helical" evidence="1">
    <location>
        <begin position="194"/>
        <end position="214"/>
    </location>
</feature>
<name>A0AA95BVG8_9MICC</name>
<gene>
    <name evidence="2" type="ORF">NUH22_07045</name>
</gene>
<sequence>MSRSHEPALRQGAGPAANPSWTWPVIMAISLITAIAVSFIGSGALGGTPVQEVAGGYLSADATLLAPAGPAFSIWSVIYAGLAVYGIFQLTPSGRRSAWAASLRGPAMLSALLNAAWISVVQLGWLGFSVAIIFTLVAVLAWMMAIMLAGTPSSRLEYWIMWLTFGLYLGWVVVASIANTAAWLLSLGFGSDAAWAPGLAVALLVVAVLIALAISFYARNLFAPVAICWGLAWIGVGRLSGANDSALVGFAALGCAAAVLAGAGAIAWHGKSGGNGGTR</sequence>